<name>K9D2D5_9FIRM</name>
<reference evidence="1 2" key="1">
    <citation type="submission" date="2012-09" db="EMBL/GenBank/DDBJ databases">
        <title>The Genome Sequence of Veillonella ratti ACS-216-V-COL6B.</title>
        <authorList>
            <consortium name="The Broad Institute Genome Sequencing Platform"/>
            <person name="Earl A."/>
            <person name="Ward D."/>
            <person name="Feldgarden M."/>
            <person name="Gevers D."/>
            <person name="Saerens B."/>
            <person name="Vaneechoutte M."/>
            <person name="Walker B."/>
            <person name="Young S.K."/>
            <person name="Zeng Q."/>
            <person name="Gargeya S."/>
            <person name="Fitzgerald M."/>
            <person name="Haas B."/>
            <person name="Abouelleil A."/>
            <person name="Alvarado L."/>
            <person name="Arachchi H.M."/>
            <person name="Berlin A."/>
            <person name="Chapman S.B."/>
            <person name="Goldberg J."/>
            <person name="Griggs A."/>
            <person name="Gujja S."/>
            <person name="Hansen M."/>
            <person name="Howarth C."/>
            <person name="Imamovic A."/>
            <person name="Larimer J."/>
            <person name="McCowen C."/>
            <person name="Montmayeur A."/>
            <person name="Murphy C."/>
            <person name="Neiman D."/>
            <person name="Pearson M."/>
            <person name="Priest M."/>
            <person name="Roberts A."/>
            <person name="Saif S."/>
            <person name="Shea T."/>
            <person name="Sisk P."/>
            <person name="Sykes S."/>
            <person name="Wortman J."/>
            <person name="Nusbaum C."/>
            <person name="Birren B."/>
        </authorList>
    </citation>
    <scope>NUCLEOTIDE SEQUENCE [LARGE SCALE GENOMIC DNA]</scope>
    <source>
        <strain evidence="1 2">ACS-216-V-Col6b</strain>
    </source>
</reference>
<evidence type="ECO:0000313" key="2">
    <source>
        <dbReference type="Proteomes" id="UP000009891"/>
    </source>
</evidence>
<evidence type="ECO:0000313" key="1">
    <source>
        <dbReference type="EMBL" id="EKU78729.1"/>
    </source>
</evidence>
<organism evidence="1 2">
    <name type="scientific">Veillonella seminalis ACS-216-V-Col6b</name>
    <dbReference type="NCBI Taxonomy" id="883156"/>
    <lineage>
        <taxon>Bacteria</taxon>
        <taxon>Bacillati</taxon>
        <taxon>Bacillota</taxon>
        <taxon>Negativicutes</taxon>
        <taxon>Veillonellales</taxon>
        <taxon>Veillonellaceae</taxon>
        <taxon>Veillonella</taxon>
    </lineage>
</organism>
<accession>K9D2D5</accession>
<protein>
    <submittedName>
        <fullName evidence="1">Uncharacterized protein</fullName>
    </submittedName>
</protein>
<proteinExistence type="predicted"/>
<dbReference type="AlphaFoldDB" id="K9D2D5"/>
<comment type="caution">
    <text evidence="1">The sequence shown here is derived from an EMBL/GenBank/DDBJ whole genome shotgun (WGS) entry which is preliminary data.</text>
</comment>
<dbReference type="EMBL" id="AHAF01000003">
    <property type="protein sequence ID" value="EKU78729.1"/>
    <property type="molecule type" value="Genomic_DNA"/>
</dbReference>
<gene>
    <name evidence="1" type="ORF">HMPREF9282_00526</name>
</gene>
<sequence>MVLEVQESKELQELRDNLFEKYKVVERNFEEGGEGDFDMLQIIHYEAAKVINVLDDLLEGENVITGD</sequence>
<dbReference type="HOGENOM" id="CLU_2811248_0_0_9"/>
<keyword evidence="2" id="KW-1185">Reference proteome</keyword>
<dbReference type="PATRIC" id="fig|883156.3.peg.520"/>
<dbReference type="Proteomes" id="UP000009891">
    <property type="component" value="Unassembled WGS sequence"/>
</dbReference>
<dbReference type="STRING" id="883156.HMPREF9282_00526"/>